<name>A0A6J4VKN3_9BACT</name>
<dbReference type="EMBL" id="CADCWF010000302">
    <property type="protein sequence ID" value="CAA9576354.1"/>
    <property type="molecule type" value="Genomic_DNA"/>
</dbReference>
<organism evidence="2">
    <name type="scientific">uncultured Thermomicrobiales bacterium</name>
    <dbReference type="NCBI Taxonomy" id="1645740"/>
    <lineage>
        <taxon>Bacteria</taxon>
        <taxon>Pseudomonadati</taxon>
        <taxon>Thermomicrobiota</taxon>
        <taxon>Thermomicrobia</taxon>
        <taxon>Thermomicrobiales</taxon>
        <taxon>environmental samples</taxon>
    </lineage>
</organism>
<feature type="non-terminal residue" evidence="2">
    <location>
        <position position="70"/>
    </location>
</feature>
<gene>
    <name evidence="2" type="ORF">AVDCRST_MAG59-4111</name>
</gene>
<evidence type="ECO:0000313" key="2">
    <source>
        <dbReference type="EMBL" id="CAA9576354.1"/>
    </source>
</evidence>
<accession>A0A6J4VKN3</accession>
<reference evidence="2" key="1">
    <citation type="submission" date="2020-02" db="EMBL/GenBank/DDBJ databases">
        <authorList>
            <person name="Meier V. D."/>
        </authorList>
    </citation>
    <scope>NUCLEOTIDE SEQUENCE</scope>
    <source>
        <strain evidence="2">AVDCRST_MAG59</strain>
    </source>
</reference>
<protein>
    <submittedName>
        <fullName evidence="2">Uncharacterized protein</fullName>
    </submittedName>
</protein>
<feature type="compositionally biased region" description="Basic and acidic residues" evidence="1">
    <location>
        <begin position="16"/>
        <end position="36"/>
    </location>
</feature>
<feature type="non-terminal residue" evidence="2">
    <location>
        <position position="1"/>
    </location>
</feature>
<sequence length="70" mass="7404">AGAHPRGRWRFGTKAVRHDSRDTLGDDDAGAHRQERQAPLAAHNRGSPADEEARNTNAATIPASTSSGAM</sequence>
<feature type="region of interest" description="Disordered" evidence="1">
    <location>
        <begin position="1"/>
        <end position="70"/>
    </location>
</feature>
<feature type="compositionally biased region" description="Polar residues" evidence="1">
    <location>
        <begin position="55"/>
        <end position="70"/>
    </location>
</feature>
<proteinExistence type="predicted"/>
<evidence type="ECO:0000256" key="1">
    <source>
        <dbReference type="SAM" id="MobiDB-lite"/>
    </source>
</evidence>
<dbReference type="AlphaFoldDB" id="A0A6J4VKN3"/>
<feature type="compositionally biased region" description="Basic residues" evidence="1">
    <location>
        <begin position="1"/>
        <end position="11"/>
    </location>
</feature>